<dbReference type="KEGG" id="kst:KSMBR1_2698"/>
<dbReference type="RefSeq" id="WP_157820607.1">
    <property type="nucleotide sequence ID" value="NZ_LT934425.1"/>
</dbReference>
<dbReference type="AlphaFoldDB" id="A0A2C9CHQ5"/>
<keyword evidence="3" id="KW-1185">Reference proteome</keyword>
<dbReference type="Proteomes" id="UP000221734">
    <property type="component" value="Chromosome Kuenenia_stuttgartiensis_MBR1"/>
</dbReference>
<protein>
    <submittedName>
        <fullName evidence="2">Uncharacterized protein</fullName>
    </submittedName>
</protein>
<keyword evidence="1" id="KW-1133">Transmembrane helix</keyword>
<dbReference type="EMBL" id="LT934425">
    <property type="protein sequence ID" value="SOH05185.1"/>
    <property type="molecule type" value="Genomic_DNA"/>
</dbReference>
<reference evidence="3" key="1">
    <citation type="submission" date="2017-10" db="EMBL/GenBank/DDBJ databases">
        <authorList>
            <person name="Frank J."/>
        </authorList>
    </citation>
    <scope>NUCLEOTIDE SEQUENCE [LARGE SCALE GENOMIC DNA]</scope>
</reference>
<name>A0A2C9CHQ5_KUEST</name>
<evidence type="ECO:0000256" key="1">
    <source>
        <dbReference type="SAM" id="Phobius"/>
    </source>
</evidence>
<sequence>MITWEEFLKERPKGLLDILSIRVVIGVMFIIGGGYAIQRFLLKKKT</sequence>
<dbReference type="OrthoDB" id="280344at2"/>
<feature type="transmembrane region" description="Helical" evidence="1">
    <location>
        <begin position="20"/>
        <end position="42"/>
    </location>
</feature>
<keyword evidence="1" id="KW-0472">Membrane</keyword>
<evidence type="ECO:0000313" key="2">
    <source>
        <dbReference type="EMBL" id="SOH05185.1"/>
    </source>
</evidence>
<evidence type="ECO:0000313" key="3">
    <source>
        <dbReference type="Proteomes" id="UP000221734"/>
    </source>
</evidence>
<keyword evidence="1" id="KW-0812">Transmembrane</keyword>
<gene>
    <name evidence="2" type="ORF">KSMBR1_2698</name>
</gene>
<proteinExistence type="predicted"/>
<organism evidence="2 3">
    <name type="scientific">Kuenenia stuttgartiensis</name>
    <dbReference type="NCBI Taxonomy" id="174633"/>
    <lineage>
        <taxon>Bacteria</taxon>
        <taxon>Pseudomonadati</taxon>
        <taxon>Planctomycetota</taxon>
        <taxon>Candidatus Brocadiia</taxon>
        <taxon>Candidatus Brocadiales</taxon>
        <taxon>Candidatus Brocadiaceae</taxon>
        <taxon>Candidatus Kuenenia</taxon>
    </lineage>
</organism>
<accession>A0A2C9CHQ5</accession>